<proteinExistence type="predicted"/>
<dbReference type="AlphaFoldDB" id="A0A7R9MDS8"/>
<dbReference type="Gene3D" id="3.40.50.1820">
    <property type="entry name" value="alpha/beta hydrolase"/>
    <property type="match status" value="1"/>
</dbReference>
<dbReference type="EMBL" id="OC929604">
    <property type="protein sequence ID" value="CAD7658329.1"/>
    <property type="molecule type" value="Genomic_DNA"/>
</dbReference>
<reference evidence="1" key="1">
    <citation type="submission" date="2020-11" db="EMBL/GenBank/DDBJ databases">
        <authorList>
            <person name="Tran Van P."/>
        </authorList>
    </citation>
    <scope>NUCLEOTIDE SEQUENCE</scope>
</reference>
<name>A0A7R9MDS8_9ACAR</name>
<accession>A0A7R9MDS8</accession>
<protein>
    <recommendedName>
        <fullName evidence="3">Triacylglycerol lipase</fullName>
    </recommendedName>
</protein>
<dbReference type="EMBL" id="CAJPVJ010014779">
    <property type="protein sequence ID" value="CAG2175515.1"/>
    <property type="molecule type" value="Genomic_DNA"/>
</dbReference>
<dbReference type="InterPro" id="IPR029058">
    <property type="entry name" value="AB_hydrolase_fold"/>
</dbReference>
<dbReference type="OrthoDB" id="6510324at2759"/>
<keyword evidence="2" id="KW-1185">Reference proteome</keyword>
<feature type="non-terminal residue" evidence="1">
    <location>
        <position position="1"/>
    </location>
</feature>
<sequence>PVKFNLGTEENIRRYGQSVPPEYDLSVINSTNIALIYAANDWLNDIRDINLLKKTLKVKLMDDYLVPDTTWNHMELMWAQDVGKYVNTKILEILHKCH</sequence>
<gene>
    <name evidence="1" type="ORF">ONB1V03_LOCUS14952</name>
</gene>
<dbReference type="PANTHER" id="PTHR11005">
    <property type="entry name" value="LYSOSOMAL ACID LIPASE-RELATED"/>
    <property type="match status" value="1"/>
</dbReference>
<organism evidence="1">
    <name type="scientific">Oppiella nova</name>
    <dbReference type="NCBI Taxonomy" id="334625"/>
    <lineage>
        <taxon>Eukaryota</taxon>
        <taxon>Metazoa</taxon>
        <taxon>Ecdysozoa</taxon>
        <taxon>Arthropoda</taxon>
        <taxon>Chelicerata</taxon>
        <taxon>Arachnida</taxon>
        <taxon>Acari</taxon>
        <taxon>Acariformes</taxon>
        <taxon>Sarcoptiformes</taxon>
        <taxon>Oribatida</taxon>
        <taxon>Brachypylina</taxon>
        <taxon>Oppioidea</taxon>
        <taxon>Oppiidae</taxon>
        <taxon>Oppiella</taxon>
    </lineage>
</organism>
<evidence type="ECO:0000313" key="2">
    <source>
        <dbReference type="Proteomes" id="UP000728032"/>
    </source>
</evidence>
<evidence type="ECO:0008006" key="3">
    <source>
        <dbReference type="Google" id="ProtNLM"/>
    </source>
</evidence>
<dbReference type="Proteomes" id="UP000728032">
    <property type="component" value="Unassembled WGS sequence"/>
</dbReference>
<evidence type="ECO:0000313" key="1">
    <source>
        <dbReference type="EMBL" id="CAD7658329.1"/>
    </source>
</evidence>